<sequence>MSTTAQTAPFPPSVELRSAQAAPIAAWRLVESWIAIIPLLFLTVRGTFSIEGAAGNNQMSGTYGTMMASSVSSPRHNLEIALFYGIIGLLLVPFYRSILSTFLNNKLLLALPLLATASTAWSQVPSRSLSFALMNLLNTAFAIYLVRRFTPNQQMQLFTTLGVVTLIGSYTLIALFPSIGLDHKENFAHAWQGLFGHKNHCAMMMTYLLIPIFSLRLKTSLQRALRILYVAATLLLVAMTQSRTGWLLLALTFLFLGGMSLLKRFRGRNRLLLTLVTIAVVTTLAVVVYEQYATIAVMLGKDPTLTGRTEIWAAVMVPIMKRPLLGYGYNAFWVGFKGEAATTAMMIGAANLGNAENGVLQIWLDLGAIGVLLMFVLLAQITRMAFAYWRRTTSPQLAWYLTVVFLSVAMLIDGDKFMFPHTLEWTAFVMVYLSLRRDQQTRHLEGQRE</sequence>
<name>A0A4V2PVX1_9BACT</name>
<feature type="transmembrane region" description="Helical" evidence="5">
    <location>
        <begin position="271"/>
        <end position="289"/>
    </location>
</feature>
<organism evidence="7 8">
    <name type="scientific">Acidipila rosea</name>
    <dbReference type="NCBI Taxonomy" id="768535"/>
    <lineage>
        <taxon>Bacteria</taxon>
        <taxon>Pseudomonadati</taxon>
        <taxon>Acidobacteriota</taxon>
        <taxon>Terriglobia</taxon>
        <taxon>Terriglobales</taxon>
        <taxon>Acidobacteriaceae</taxon>
        <taxon>Acidipila</taxon>
    </lineage>
</organism>
<dbReference type="InterPro" id="IPR007016">
    <property type="entry name" value="O-antigen_ligase-rel_domated"/>
</dbReference>
<keyword evidence="4 5" id="KW-0472">Membrane</keyword>
<dbReference type="InterPro" id="IPR051533">
    <property type="entry name" value="WaaL-like"/>
</dbReference>
<evidence type="ECO:0000256" key="5">
    <source>
        <dbReference type="SAM" id="Phobius"/>
    </source>
</evidence>
<feature type="transmembrane region" description="Helical" evidence="5">
    <location>
        <begin position="418"/>
        <end position="435"/>
    </location>
</feature>
<feature type="transmembrane region" description="Helical" evidence="5">
    <location>
        <begin position="224"/>
        <end position="240"/>
    </location>
</feature>
<dbReference type="AlphaFoldDB" id="A0A4V2PVX1"/>
<feature type="transmembrane region" description="Helical" evidence="5">
    <location>
        <begin position="397"/>
        <end position="412"/>
    </location>
</feature>
<keyword evidence="7" id="KW-0436">Ligase</keyword>
<feature type="transmembrane region" description="Helical" evidence="5">
    <location>
        <begin position="129"/>
        <end position="146"/>
    </location>
</feature>
<evidence type="ECO:0000256" key="1">
    <source>
        <dbReference type="ARBA" id="ARBA00004141"/>
    </source>
</evidence>
<comment type="caution">
    <text evidence="7">The sequence shown here is derived from an EMBL/GenBank/DDBJ whole genome shotgun (WGS) entry which is preliminary data.</text>
</comment>
<keyword evidence="2 5" id="KW-0812">Transmembrane</keyword>
<dbReference type="Proteomes" id="UP000295210">
    <property type="component" value="Unassembled WGS sequence"/>
</dbReference>
<feature type="domain" description="O-antigen ligase-related" evidence="6">
    <location>
        <begin position="229"/>
        <end position="374"/>
    </location>
</feature>
<dbReference type="GO" id="GO:0016874">
    <property type="term" value="F:ligase activity"/>
    <property type="evidence" value="ECO:0007669"/>
    <property type="project" value="UniProtKB-KW"/>
</dbReference>
<accession>A0A4V2PVX1</accession>
<feature type="transmembrane region" description="Helical" evidence="5">
    <location>
        <begin position="246"/>
        <end position="262"/>
    </location>
</feature>
<keyword evidence="3 5" id="KW-1133">Transmembrane helix</keyword>
<feature type="transmembrane region" description="Helical" evidence="5">
    <location>
        <begin position="362"/>
        <end position="385"/>
    </location>
</feature>
<evidence type="ECO:0000313" key="8">
    <source>
        <dbReference type="Proteomes" id="UP000295210"/>
    </source>
</evidence>
<evidence type="ECO:0000256" key="2">
    <source>
        <dbReference type="ARBA" id="ARBA00022692"/>
    </source>
</evidence>
<proteinExistence type="predicted"/>
<evidence type="ECO:0000256" key="3">
    <source>
        <dbReference type="ARBA" id="ARBA00022989"/>
    </source>
</evidence>
<dbReference type="EMBL" id="SMGK01000001">
    <property type="protein sequence ID" value="TCK75801.1"/>
    <property type="molecule type" value="Genomic_DNA"/>
</dbReference>
<dbReference type="RefSeq" id="WP_131991946.1">
    <property type="nucleotide sequence ID" value="NZ_SMGK01000001.1"/>
</dbReference>
<evidence type="ECO:0000256" key="4">
    <source>
        <dbReference type="ARBA" id="ARBA00023136"/>
    </source>
</evidence>
<protein>
    <submittedName>
        <fullName evidence="7">O-antigen ligase</fullName>
    </submittedName>
</protein>
<feature type="transmembrane region" description="Helical" evidence="5">
    <location>
        <begin position="76"/>
        <end position="95"/>
    </location>
</feature>
<comment type="subcellular location">
    <subcellularLocation>
        <location evidence="1">Membrane</location>
        <topology evidence="1">Multi-pass membrane protein</topology>
    </subcellularLocation>
</comment>
<evidence type="ECO:0000313" key="7">
    <source>
        <dbReference type="EMBL" id="TCK75801.1"/>
    </source>
</evidence>
<evidence type="ECO:0000259" key="6">
    <source>
        <dbReference type="Pfam" id="PF04932"/>
    </source>
</evidence>
<feature type="transmembrane region" description="Helical" evidence="5">
    <location>
        <begin position="158"/>
        <end position="180"/>
    </location>
</feature>
<dbReference type="PANTHER" id="PTHR37422">
    <property type="entry name" value="TEICHURONIC ACID BIOSYNTHESIS PROTEIN TUAE"/>
    <property type="match status" value="1"/>
</dbReference>
<dbReference type="Pfam" id="PF04932">
    <property type="entry name" value="Wzy_C"/>
    <property type="match status" value="1"/>
</dbReference>
<feature type="transmembrane region" description="Helical" evidence="5">
    <location>
        <begin position="200"/>
        <end position="217"/>
    </location>
</feature>
<dbReference type="PANTHER" id="PTHR37422:SF13">
    <property type="entry name" value="LIPOPOLYSACCHARIDE BIOSYNTHESIS PROTEIN PA4999-RELATED"/>
    <property type="match status" value="1"/>
</dbReference>
<dbReference type="GO" id="GO:0016020">
    <property type="term" value="C:membrane"/>
    <property type="evidence" value="ECO:0007669"/>
    <property type="project" value="UniProtKB-SubCell"/>
</dbReference>
<reference evidence="7 8" key="1">
    <citation type="submission" date="2019-03" db="EMBL/GenBank/DDBJ databases">
        <title>Genomic Encyclopedia of Type Strains, Phase IV (KMG-IV): sequencing the most valuable type-strain genomes for metagenomic binning, comparative biology and taxonomic classification.</title>
        <authorList>
            <person name="Goeker M."/>
        </authorList>
    </citation>
    <scope>NUCLEOTIDE SEQUENCE [LARGE SCALE GENOMIC DNA]</scope>
    <source>
        <strain evidence="7 8">DSM 103428</strain>
    </source>
</reference>
<gene>
    <name evidence="7" type="ORF">C7378_0794</name>
</gene>
<dbReference type="OrthoDB" id="4391260at2"/>
<keyword evidence="8" id="KW-1185">Reference proteome</keyword>